<feature type="domain" description="Ig-like" evidence="2">
    <location>
        <begin position="218"/>
        <end position="321"/>
    </location>
</feature>
<dbReference type="PROSITE" id="PS50835">
    <property type="entry name" value="IG_LIKE"/>
    <property type="match status" value="1"/>
</dbReference>
<dbReference type="InterPro" id="IPR028422">
    <property type="entry name" value="GREB1"/>
</dbReference>
<feature type="compositionally biased region" description="Basic and acidic residues" evidence="1">
    <location>
        <begin position="1036"/>
        <end position="1045"/>
    </location>
</feature>
<feature type="compositionally biased region" description="Basic residues" evidence="1">
    <location>
        <begin position="1370"/>
        <end position="1381"/>
    </location>
</feature>
<organism evidence="3 4">
    <name type="scientific">Desmophyllum pertusum</name>
    <dbReference type="NCBI Taxonomy" id="174260"/>
    <lineage>
        <taxon>Eukaryota</taxon>
        <taxon>Metazoa</taxon>
        <taxon>Cnidaria</taxon>
        <taxon>Anthozoa</taxon>
        <taxon>Hexacorallia</taxon>
        <taxon>Scleractinia</taxon>
        <taxon>Caryophylliina</taxon>
        <taxon>Caryophylliidae</taxon>
        <taxon>Desmophyllum</taxon>
    </lineage>
</organism>
<dbReference type="InterPro" id="IPR002110">
    <property type="entry name" value="Ankyrin_rpt"/>
</dbReference>
<dbReference type="PANTHER" id="PTHR15720">
    <property type="entry name" value="GREB1-RELATED"/>
    <property type="match status" value="1"/>
</dbReference>
<feature type="region of interest" description="Disordered" evidence="1">
    <location>
        <begin position="966"/>
        <end position="1004"/>
    </location>
</feature>
<evidence type="ECO:0000313" key="4">
    <source>
        <dbReference type="Proteomes" id="UP001163046"/>
    </source>
</evidence>
<name>A0A9X0D162_9CNID</name>
<feature type="region of interest" description="Disordered" evidence="1">
    <location>
        <begin position="1363"/>
        <end position="1387"/>
    </location>
</feature>
<dbReference type="SUPFAM" id="SSF48403">
    <property type="entry name" value="Ankyrin repeat"/>
    <property type="match status" value="1"/>
</dbReference>
<dbReference type="Pfam" id="PF20691">
    <property type="entry name" value="TAGT"/>
    <property type="match status" value="1"/>
</dbReference>
<proteinExistence type="predicted"/>
<protein>
    <recommendedName>
        <fullName evidence="2">Ig-like domain-containing protein</fullName>
    </recommendedName>
</protein>
<keyword evidence="4" id="KW-1185">Reference proteome</keyword>
<accession>A0A9X0D162</accession>
<feature type="region of interest" description="Disordered" evidence="1">
    <location>
        <begin position="1170"/>
        <end position="1189"/>
    </location>
</feature>
<evidence type="ECO:0000256" key="1">
    <source>
        <dbReference type="SAM" id="MobiDB-lite"/>
    </source>
</evidence>
<dbReference type="Gene3D" id="1.25.40.20">
    <property type="entry name" value="Ankyrin repeat-containing domain"/>
    <property type="match status" value="1"/>
</dbReference>
<dbReference type="InterPro" id="IPR049100">
    <property type="entry name" value="TAGT"/>
</dbReference>
<dbReference type="Pfam" id="PF20692">
    <property type="entry name" value="cpSF2-GREB1"/>
    <property type="match status" value="2"/>
</dbReference>
<dbReference type="Proteomes" id="UP001163046">
    <property type="component" value="Unassembled WGS sequence"/>
</dbReference>
<gene>
    <name evidence="3" type="ORF">OS493_004640</name>
</gene>
<feature type="region of interest" description="Disordered" evidence="1">
    <location>
        <begin position="1024"/>
        <end position="1075"/>
    </location>
</feature>
<feature type="region of interest" description="Disordered" evidence="1">
    <location>
        <begin position="1092"/>
        <end position="1150"/>
    </location>
</feature>
<feature type="compositionally biased region" description="Acidic residues" evidence="1">
    <location>
        <begin position="1108"/>
        <end position="1121"/>
    </location>
</feature>
<dbReference type="InterPro" id="IPR007110">
    <property type="entry name" value="Ig-like_dom"/>
</dbReference>
<feature type="compositionally biased region" description="Polar residues" evidence="1">
    <location>
        <begin position="1046"/>
        <end position="1057"/>
    </location>
</feature>
<dbReference type="EMBL" id="MU826351">
    <property type="protein sequence ID" value="KAJ7381044.1"/>
    <property type="molecule type" value="Genomic_DNA"/>
</dbReference>
<dbReference type="PANTHER" id="PTHR15720:SF14">
    <property type="entry name" value="GREB1-LIKE PROTEIN"/>
    <property type="match status" value="1"/>
</dbReference>
<reference evidence="3" key="1">
    <citation type="submission" date="2023-01" db="EMBL/GenBank/DDBJ databases">
        <title>Genome assembly of the deep-sea coral Lophelia pertusa.</title>
        <authorList>
            <person name="Herrera S."/>
            <person name="Cordes E."/>
        </authorList>
    </citation>
    <scope>NUCLEOTIDE SEQUENCE</scope>
    <source>
        <strain evidence="3">USNM1676648</strain>
        <tissue evidence="3">Polyp</tissue>
    </source>
</reference>
<dbReference type="OrthoDB" id="206748at2759"/>
<feature type="compositionally biased region" description="Basic and acidic residues" evidence="1">
    <location>
        <begin position="966"/>
        <end position="982"/>
    </location>
</feature>
<dbReference type="SMART" id="SM00248">
    <property type="entry name" value="ANK"/>
    <property type="match status" value="3"/>
</dbReference>
<dbReference type="InterPro" id="IPR048657">
    <property type="entry name" value="GREB1-like_cpSF2"/>
</dbReference>
<evidence type="ECO:0000313" key="3">
    <source>
        <dbReference type="EMBL" id="KAJ7381044.1"/>
    </source>
</evidence>
<feature type="compositionally biased region" description="Basic and acidic residues" evidence="1">
    <location>
        <begin position="1093"/>
        <end position="1104"/>
    </location>
</feature>
<evidence type="ECO:0000259" key="2">
    <source>
        <dbReference type="PROSITE" id="PS50835"/>
    </source>
</evidence>
<comment type="caution">
    <text evidence="3">The sequence shown here is derived from an EMBL/GenBank/DDBJ whole genome shotgun (WGS) entry which is preliminary data.</text>
</comment>
<dbReference type="InterPro" id="IPR036770">
    <property type="entry name" value="Ankyrin_rpt-contain_sf"/>
</dbReference>
<sequence length="1387" mass="158405">MEDARFNSIKQKLQVDGCRAMVQKWKNIVQTQETSSLVENLIQSGKGKLGKMKIVRAKNMKTADQFYYTLRLARAVSSLEECFEVIRDYGGIQIENQLMNTSNPFFRKLQPVNCTYKFECRCSELKLQTGRKKCANCQHVHKLITQYEDLENLACVLILVDKGRMGDTFPQSFDCLDLRLNFDSNPEFKEVSSLYLSSLIQELGRLCRYAKASANESPYVLVGRVLFKKLRVSLENSPSMSAISCTKADRYMAKSKGTTSSSLRWQDYEAHKDSYDHLNEQAHCNRILLQAEPQIGKTGTYLCLIKDLRLDIIGKENVSLSSTDAFEEGTFYQHKECDLVVNEIEGRQDWEFPYWKTIENSPSLYEKPVALGKYSIGGCFYTHDMEESPYILMNPEQNEPTKYGHQHQKRDCADGIRAWHWYHFENCAECGRLLQGKESVLETVEINIDDGPVTVKCSLPSSRPSFHHVLEFLKGTGSKDWTAAVGSAPTLPYWIFHPSHRDDPRKCLLNYNHVMQQSGDVVNYVQVVVVRSGQFEAYRSTWGKVLVIIQLPDTLPNCELGPCEGGVGYTRLFIQKMAFSLNLEYVFVIDDNVAVMYEAVFNTGDTTATEGRVLRDENGVMKMQRCSFLKPLTHLQKIAEGKDIPPIDESKYEPHPLKDEFESQEFPLYNYTGPAKLFVDKQHESYGVLGLLRSVPIAVNPFSKTQVYAAILLNVKSTVEKGVFYRPWPCWEDLRFNDDCDKAGLWVVKCNRYSFLKVQYKDWINNLVLPKIFEWKDDSILEERPLVSELPKDLEKSIILEHLLNFVNIQGPEKCFKGSIGCDRREAREDIISPTIIVNHDDLKQVETRDCMEEGSPNEVPVLILSYYETTENLVFLEKTFCSTKKKIVFVTSAREAIKWWPQMMLGTISTRSGICFSPTMRDQNAQFAIFSAADPKRHSLRWILIEASFLPPQDNKDDRKENITTRNEHVSQDRNEPKVEESTSSDHVQGISNGKKGAKRSLQESLDDYNEIKRPKYEHYCSQRLEDVLPGTSDDVNKKEERSSQETSQGGTTKVFGNSKLKRKRPEAVTSEFEYSNREISYTRIRPVGSASDDKAIASEKMPDISGSDEEGDADVEDGCDVSIVSENQETPGRKRDGRNDSSTYTEGNNDVTKGIVALWREFKDISTKKEKSENNSKKEKSEKTESNDLTMEHVKEKLARFTTDQLKAMDEKGYNALLKACSLPSMSPHVMQYLVTTKKVDINCQLPHDFDRSAAKGLIPEMSALSVAINSGNVKLVSTFMKRRKEISIASSDVEGNTALHHCVLSGSKESFRKIFPLFKPLKWKKMRNSEGKNPLEIVRELKKLREGKKKEKEKFTYMLKEMTMRKKDSKRSMGKKNSAKNAET</sequence>